<dbReference type="Proteomes" id="UP000616151">
    <property type="component" value="Unassembled WGS sequence"/>
</dbReference>
<reference evidence="1" key="1">
    <citation type="submission" date="2021-01" db="EMBL/GenBank/DDBJ databases">
        <authorList>
            <person name="Sun Q."/>
        </authorList>
    </citation>
    <scope>NUCLEOTIDE SEQUENCE</scope>
    <source>
        <strain evidence="1">YIM B02566</strain>
    </source>
</reference>
<gene>
    <name evidence="1" type="ORF">JHL16_21980</name>
</gene>
<evidence type="ECO:0000313" key="1">
    <source>
        <dbReference type="EMBL" id="MBK1869044.1"/>
    </source>
</evidence>
<keyword evidence="2" id="KW-1185">Reference proteome</keyword>
<name>A0ACC5R8P2_9HYPH</name>
<accession>A0ACC5R8P2</accession>
<comment type="caution">
    <text evidence="1">The sequence shown here is derived from an EMBL/GenBank/DDBJ whole genome shotgun (WGS) entry which is preliminary data.</text>
</comment>
<organism evidence="1 2">
    <name type="scientific">Taklimakanibacter albus</name>
    <dbReference type="NCBI Taxonomy" id="2800327"/>
    <lineage>
        <taxon>Bacteria</taxon>
        <taxon>Pseudomonadati</taxon>
        <taxon>Pseudomonadota</taxon>
        <taxon>Alphaproteobacteria</taxon>
        <taxon>Hyphomicrobiales</taxon>
        <taxon>Aestuariivirgaceae</taxon>
        <taxon>Taklimakanibacter</taxon>
    </lineage>
</organism>
<evidence type="ECO:0000313" key="2">
    <source>
        <dbReference type="Proteomes" id="UP000616151"/>
    </source>
</evidence>
<dbReference type="EMBL" id="JAENHL010000007">
    <property type="protein sequence ID" value="MBK1869044.1"/>
    <property type="molecule type" value="Genomic_DNA"/>
</dbReference>
<sequence>MRRNELRQPLRRRGAWEKLWAKRPSALSAASVSAALLLTAAALGLARIPHPYAGEPVVMVKIPPVVELATASTDKAPKPEAAESAEAEPAEAPPEDDDRRKVEILEAQPQETVETEAAIIVSPRRSLKPAPFAEVSEDGPYGPLPRIGNGNRKPQNVYARPVSASIIHSDMPKVAIVLGGMGLNAELTQKAVKTLPGEVTFAFAPYGEDLQAQVNRARAQGHEILLQLPLEPFGYPAANPGPKTLMAGGKAEANLDALTWHMGRFAGYSGITNYMGARFLTEVQALRPVFAEMKKRGLVFLDDGTAGRSMSSQIGQIVGLPVRNGMKVIDADPTEQGIDQALTELETEAREKGFAIGTGTGLDVTIDAVDQWARSLAEKGILLVPVSAAYRGRAS</sequence>
<protein>
    <submittedName>
        <fullName evidence="1">Divergent polysaccharide deacetylase family protein</fullName>
    </submittedName>
</protein>
<proteinExistence type="predicted"/>